<reference evidence="3" key="1">
    <citation type="submission" date="2019-05" db="EMBL/GenBank/DDBJ databases">
        <title>Complete genome sequencing of Absiella argi strain JCM 30884.</title>
        <authorList>
            <person name="Sakamoto M."/>
            <person name="Murakami T."/>
            <person name="Mori H."/>
        </authorList>
    </citation>
    <scope>NUCLEOTIDE SEQUENCE [LARGE SCALE GENOMIC DNA]</scope>
    <source>
        <strain evidence="3">JCM 30884</strain>
    </source>
</reference>
<evidence type="ECO:0000259" key="1">
    <source>
        <dbReference type="Pfam" id="PF24032"/>
    </source>
</evidence>
<feature type="domain" description="YqbQ/XkdQ" evidence="1">
    <location>
        <begin position="17"/>
        <end position="304"/>
    </location>
</feature>
<dbReference type="InterPro" id="IPR056937">
    <property type="entry name" value="YqbQ/XkdQ"/>
</dbReference>
<organism evidence="2 3">
    <name type="scientific">Amedibacterium intestinale</name>
    <dbReference type="NCBI Taxonomy" id="2583452"/>
    <lineage>
        <taxon>Bacteria</taxon>
        <taxon>Bacillati</taxon>
        <taxon>Bacillota</taxon>
        <taxon>Erysipelotrichia</taxon>
        <taxon>Erysipelotrichales</taxon>
        <taxon>Erysipelotrichaceae</taxon>
        <taxon>Amedibacterium</taxon>
    </lineage>
</organism>
<gene>
    <name evidence="2" type="ORF">Aargi30884_16270</name>
</gene>
<dbReference type="RefSeq" id="WP_163052005.1">
    <property type="nucleotide sequence ID" value="NZ_AP019695.1"/>
</dbReference>
<dbReference type="Proteomes" id="UP000464754">
    <property type="component" value="Chromosome"/>
</dbReference>
<proteinExistence type="predicted"/>
<name>A0A6N4TJS6_9FIRM</name>
<dbReference type="EMBL" id="AP019695">
    <property type="protein sequence ID" value="BBK22724.1"/>
    <property type="molecule type" value="Genomic_DNA"/>
</dbReference>
<sequence>MQLLTGGRNIIELVREISWSGDKKEVARKINFTIYQNEHDSQMPKVSIKVGDDIIMRDDRGKPLFGGVIHKIDRKSQEKTLTFLAYDLLFYVNKSEISKIFDSTPEAITRNICNDLNIPVGSLAKTNVKVYYPCIQKTAYEAIMIAYTQAGYATGNVYMPMMQNINQLCVIQKGQYSGVVLEGTYNLEDATYSVSSENVVNKVVITDKDGNTLRTLDDISSMNKYGTVQKVYKSEDGKDANAEAKALFHGIDESGSVIALGDVRAISGYSLAVQDSKSGLYGLFYIESDTHTFTDGKHEMSLTLAFKNTMDEKELPSSS</sequence>
<evidence type="ECO:0000313" key="3">
    <source>
        <dbReference type="Proteomes" id="UP000464754"/>
    </source>
</evidence>
<accession>A0A6N4TJS6</accession>
<protein>
    <recommendedName>
        <fullName evidence="1">YqbQ/XkdQ domain-containing protein</fullName>
    </recommendedName>
</protein>
<dbReference type="Pfam" id="PF24032">
    <property type="entry name" value="YQBQ"/>
    <property type="match status" value="1"/>
</dbReference>
<evidence type="ECO:0000313" key="2">
    <source>
        <dbReference type="EMBL" id="BBK22724.1"/>
    </source>
</evidence>
<keyword evidence="3" id="KW-1185">Reference proteome</keyword>
<dbReference type="AlphaFoldDB" id="A0A6N4TJS6"/>
<dbReference type="KEGG" id="aarg:Aargi30884_16270"/>